<dbReference type="Pfam" id="PF07691">
    <property type="entry name" value="PA14"/>
    <property type="match status" value="2"/>
</dbReference>
<feature type="domain" description="PA14" evidence="2">
    <location>
        <begin position="255"/>
        <end position="399"/>
    </location>
</feature>
<proteinExistence type="predicted"/>
<dbReference type="RefSeq" id="WP_388354121.1">
    <property type="nucleotide sequence ID" value="NZ_JBIAFJ010000051.1"/>
</dbReference>
<evidence type="ECO:0000313" key="4">
    <source>
        <dbReference type="Proteomes" id="UP001601197"/>
    </source>
</evidence>
<dbReference type="SUPFAM" id="SSF49265">
    <property type="entry name" value="Fibronectin type III"/>
    <property type="match status" value="1"/>
</dbReference>
<evidence type="ECO:0000259" key="2">
    <source>
        <dbReference type="PROSITE" id="PS51820"/>
    </source>
</evidence>
<evidence type="ECO:0000256" key="1">
    <source>
        <dbReference type="SAM" id="SignalP"/>
    </source>
</evidence>
<dbReference type="InterPro" id="IPR011658">
    <property type="entry name" value="PA14_dom"/>
</dbReference>
<dbReference type="Proteomes" id="UP001601197">
    <property type="component" value="Unassembled WGS sequence"/>
</dbReference>
<dbReference type="SUPFAM" id="SSF56988">
    <property type="entry name" value="Anthrax protective antigen"/>
    <property type="match status" value="2"/>
</dbReference>
<feature type="chain" id="PRO_5045576991" evidence="1">
    <location>
        <begin position="26"/>
        <end position="810"/>
    </location>
</feature>
<evidence type="ECO:0000313" key="3">
    <source>
        <dbReference type="EMBL" id="MFE9174337.1"/>
    </source>
</evidence>
<dbReference type="Gene3D" id="2.60.40.10">
    <property type="entry name" value="Immunoglobulins"/>
    <property type="match status" value="4"/>
</dbReference>
<keyword evidence="1" id="KW-0732">Signal</keyword>
<comment type="caution">
    <text evidence="3">The sequence shown here is derived from an EMBL/GenBank/DDBJ whole genome shotgun (WGS) entry which is preliminary data.</text>
</comment>
<protein>
    <submittedName>
        <fullName evidence="3">PA14 domain-containing protein</fullName>
    </submittedName>
</protein>
<dbReference type="InterPro" id="IPR036116">
    <property type="entry name" value="FN3_sf"/>
</dbReference>
<sequence>MAAATAVVVAMTGTLVAVATSPASAAACATNTYTRQFFANTSFSGAPKRTDCDTAINENWGTKSPGVPGVAKDNFGVRWTVKRDFGSGGPFAFTASGQDGIRVYLDGARKIDLWKNGSSTVSRTVNLTIPRGTHTLRIDYVNWTGAAAVKFTYAPRTGATVDRIAPLTPTGLSIARDAGIRRNVLRWSANKEMDLAGYRVYRRTPNQTSFGAPVATVTGTSFTDTTAGGTTHLYEVRAVDKSGNMSAGTSDVSVTGNPVFLRQFFANTSFSGAPKRTDTDTAINENWGTKSPGVPGVAKDNFGVRWQITRDFGSGGPFAFTASGQDGIRVYLDGARKIDLWKNGSSTVSRTVNLTIPRGTHTLRIDYVNWTGAAAVKFVYAPRTGATVDHVAPLTPTGAKVVYDKGTDSATFSWAPNKEMDLAYYRVYRQTAVGDWMPMVLTDRTSWTDTKLPRNGKPIRYYICVTDRAGNLSESTPFLTVTPVDTVAPTAPVIAVSHMANTPSSLKINWDDRTEEEMRIGGTISIYRSTGDTLNDSPELIGTASKDSSPTSAYAYVDELPAFDGTTYTYAAVVTDAAGNASPMSAPRSVTPDSVPPAPLTGLTATPRADGVLLSWDAPAESGLSYAATRVVRRPDGSTGYNNDGCSDAVDPKKPTALPNAMLCAGPADGETVTFLVVAIDQWGNHIGLDLAPTVTTTELDNRPDDALGEDSGVLTVLNPDAVTRTGRLEWACSDKAACAGITEHRLERWNVATRTYEPVTSVAAAPNRIYRAAVPLPLGETSYFRITGILADGTPAAVAHYSAARGDYV</sequence>
<dbReference type="InterPro" id="IPR037524">
    <property type="entry name" value="PA14/GLEYA"/>
</dbReference>
<feature type="signal peptide" evidence="1">
    <location>
        <begin position="1"/>
        <end position="25"/>
    </location>
</feature>
<dbReference type="PROSITE" id="PS51820">
    <property type="entry name" value="PA14"/>
    <property type="match status" value="2"/>
</dbReference>
<gene>
    <name evidence="3" type="ORF">ACFYNZ_33695</name>
</gene>
<reference evidence="3 4" key="1">
    <citation type="submission" date="2024-10" db="EMBL/GenBank/DDBJ databases">
        <title>The Natural Products Discovery Center: Release of the First 8490 Sequenced Strains for Exploring Actinobacteria Biosynthetic Diversity.</title>
        <authorList>
            <person name="Kalkreuter E."/>
            <person name="Kautsar S.A."/>
            <person name="Yang D."/>
            <person name="Bader C.D."/>
            <person name="Teijaro C.N."/>
            <person name="Fluegel L."/>
            <person name="Davis C.M."/>
            <person name="Simpson J.R."/>
            <person name="Lauterbach L."/>
            <person name="Steele A.D."/>
            <person name="Gui C."/>
            <person name="Meng S."/>
            <person name="Li G."/>
            <person name="Viehrig K."/>
            <person name="Ye F."/>
            <person name="Su P."/>
            <person name="Kiefer A.F."/>
            <person name="Nichols A."/>
            <person name="Cepeda A.J."/>
            <person name="Yan W."/>
            <person name="Fan B."/>
            <person name="Jiang Y."/>
            <person name="Adhikari A."/>
            <person name="Zheng C.-J."/>
            <person name="Schuster L."/>
            <person name="Cowan T.M."/>
            <person name="Smanski M.J."/>
            <person name="Chevrette M.G."/>
            <person name="De Carvalho L.P.S."/>
            <person name="Shen B."/>
        </authorList>
    </citation>
    <scope>NUCLEOTIDE SEQUENCE [LARGE SCALE GENOMIC DNA]</scope>
    <source>
        <strain evidence="3 4">NPDC007147</strain>
    </source>
</reference>
<dbReference type="SMART" id="SM00758">
    <property type="entry name" value="PA14"/>
    <property type="match status" value="2"/>
</dbReference>
<accession>A0ABW6L2K5</accession>
<organism evidence="3 4">
    <name type="scientific">Streptomyces kebangsaanensis</name>
    <dbReference type="NCBI Taxonomy" id="864058"/>
    <lineage>
        <taxon>Bacteria</taxon>
        <taxon>Bacillati</taxon>
        <taxon>Actinomycetota</taxon>
        <taxon>Actinomycetes</taxon>
        <taxon>Kitasatosporales</taxon>
        <taxon>Streptomycetaceae</taxon>
        <taxon>Streptomyces</taxon>
    </lineage>
</organism>
<dbReference type="InterPro" id="IPR013783">
    <property type="entry name" value="Ig-like_fold"/>
</dbReference>
<keyword evidence="4" id="KW-1185">Reference proteome</keyword>
<name>A0ABW6L2K5_9ACTN</name>
<dbReference type="EMBL" id="JBIAFJ010000051">
    <property type="protein sequence ID" value="MFE9174337.1"/>
    <property type="molecule type" value="Genomic_DNA"/>
</dbReference>
<feature type="domain" description="PA14" evidence="2">
    <location>
        <begin position="28"/>
        <end position="169"/>
    </location>
</feature>